<feature type="transmembrane region" description="Helical" evidence="1">
    <location>
        <begin position="156"/>
        <end position="183"/>
    </location>
</feature>
<evidence type="ECO:0000256" key="1">
    <source>
        <dbReference type="SAM" id="Phobius"/>
    </source>
</evidence>
<dbReference type="NCBIfam" id="TIGR02357">
    <property type="entry name" value="ECF_ThiT_YuaJ"/>
    <property type="match status" value="1"/>
</dbReference>
<dbReference type="Gene3D" id="1.10.1760.20">
    <property type="match status" value="1"/>
</dbReference>
<organism evidence="2 3">
    <name type="scientific">Lacticaseibacillus mingshuiensis</name>
    <dbReference type="NCBI Taxonomy" id="2799574"/>
    <lineage>
        <taxon>Bacteria</taxon>
        <taxon>Bacillati</taxon>
        <taxon>Bacillota</taxon>
        <taxon>Bacilli</taxon>
        <taxon>Lactobacillales</taxon>
        <taxon>Lactobacillaceae</taxon>
        <taxon>Lacticaseibacillus</taxon>
    </lineage>
</organism>
<dbReference type="Proteomes" id="UP001597196">
    <property type="component" value="Unassembled WGS sequence"/>
</dbReference>
<keyword evidence="1" id="KW-1133">Transmembrane helix</keyword>
<keyword evidence="1" id="KW-0472">Membrane</keyword>
<evidence type="ECO:0000313" key="3">
    <source>
        <dbReference type="Proteomes" id="UP001597196"/>
    </source>
</evidence>
<protein>
    <submittedName>
        <fullName evidence="2">Energy-coupled thiamine transporter ThiT</fullName>
    </submittedName>
</protein>
<dbReference type="Pfam" id="PF09515">
    <property type="entry name" value="Thia_YuaJ"/>
    <property type="match status" value="1"/>
</dbReference>
<accession>A0ABW4CMU6</accession>
<gene>
    <name evidence="2" type="primary">thiT</name>
    <name evidence="2" type="ORF">ACFQ4P_11815</name>
</gene>
<dbReference type="InterPro" id="IPR012651">
    <property type="entry name" value="Thia_Transptr_ThiT"/>
</dbReference>
<reference evidence="3" key="1">
    <citation type="journal article" date="2019" name="Int. J. Syst. Evol. Microbiol.">
        <title>The Global Catalogue of Microorganisms (GCM) 10K type strain sequencing project: providing services to taxonomists for standard genome sequencing and annotation.</title>
        <authorList>
            <consortium name="The Broad Institute Genomics Platform"/>
            <consortium name="The Broad Institute Genome Sequencing Center for Infectious Disease"/>
            <person name="Wu L."/>
            <person name="Ma J."/>
        </authorList>
    </citation>
    <scope>NUCLEOTIDE SEQUENCE [LARGE SCALE GENOMIC DNA]</scope>
    <source>
        <strain evidence="3">CCM 8980</strain>
    </source>
</reference>
<evidence type="ECO:0000313" key="2">
    <source>
        <dbReference type="EMBL" id="MFD1430921.1"/>
    </source>
</evidence>
<keyword evidence="3" id="KW-1185">Reference proteome</keyword>
<sequence length="202" mass="21410">MDKRKEDLVILVEVAVIAALAMALEYIPHQLGVSSIQISYGVVPLVVLALRRGVWPGLSAGLVWGLLDLFLKGLADGEVLNLTQGLLEYPVAFTVVGFAGLMMPAFQKALRDGRQTVATVYALAAIAIGAGLKYFAHFVAGVIFWGSYAPKGIGAWMWSLIVNGGSFVVSTALAIVVIGALIVMAKQLFLPKTTQSLGSVHN</sequence>
<name>A0ABW4CMU6_9LACO</name>
<feature type="transmembrane region" description="Helical" evidence="1">
    <location>
        <begin position="7"/>
        <end position="27"/>
    </location>
</feature>
<proteinExistence type="predicted"/>
<dbReference type="RefSeq" id="WP_125696260.1">
    <property type="nucleotide sequence ID" value="NZ_BOLQ01000015.1"/>
</dbReference>
<feature type="transmembrane region" description="Helical" evidence="1">
    <location>
        <begin position="87"/>
        <end position="106"/>
    </location>
</feature>
<keyword evidence="1" id="KW-0812">Transmembrane</keyword>
<dbReference type="EMBL" id="JBHTOC010000021">
    <property type="protein sequence ID" value="MFD1430921.1"/>
    <property type="molecule type" value="Genomic_DNA"/>
</dbReference>
<comment type="caution">
    <text evidence="2">The sequence shown here is derived from an EMBL/GenBank/DDBJ whole genome shotgun (WGS) entry which is preliminary data.</text>
</comment>
<feature type="transmembrane region" description="Helical" evidence="1">
    <location>
        <begin position="118"/>
        <end position="144"/>
    </location>
</feature>